<dbReference type="Gene3D" id="1.10.260.40">
    <property type="entry name" value="lambda repressor-like DNA-binding domains"/>
    <property type="match status" value="1"/>
</dbReference>
<feature type="domain" description="HTH cro/C1-type" evidence="1">
    <location>
        <begin position="7"/>
        <end position="68"/>
    </location>
</feature>
<dbReference type="OrthoDB" id="489455at2"/>
<evidence type="ECO:0000313" key="3">
    <source>
        <dbReference type="Proteomes" id="UP000239576"/>
    </source>
</evidence>
<dbReference type="AlphaFoldDB" id="A0A2T1DXY1"/>
<organism evidence="2 3">
    <name type="scientific">Stenomitos frigidus ULC18</name>
    <dbReference type="NCBI Taxonomy" id="2107698"/>
    <lineage>
        <taxon>Bacteria</taxon>
        <taxon>Bacillati</taxon>
        <taxon>Cyanobacteriota</taxon>
        <taxon>Cyanophyceae</taxon>
        <taxon>Leptolyngbyales</taxon>
        <taxon>Leptolyngbyaceae</taxon>
        <taxon>Stenomitos</taxon>
    </lineage>
</organism>
<dbReference type="InterPro" id="IPR010982">
    <property type="entry name" value="Lambda_DNA-bd_dom_sf"/>
</dbReference>
<dbReference type="SUPFAM" id="SSF47413">
    <property type="entry name" value="lambda repressor-like DNA-binding domains"/>
    <property type="match status" value="1"/>
</dbReference>
<protein>
    <submittedName>
        <fullName evidence="2">XRE family transcriptional regulator</fullName>
    </submittedName>
</protein>
<dbReference type="Pfam" id="PF13443">
    <property type="entry name" value="HTH_26"/>
    <property type="match status" value="1"/>
</dbReference>
<dbReference type="GO" id="GO:0003677">
    <property type="term" value="F:DNA binding"/>
    <property type="evidence" value="ECO:0007669"/>
    <property type="project" value="InterPro"/>
</dbReference>
<dbReference type="InterPro" id="IPR001387">
    <property type="entry name" value="Cro/C1-type_HTH"/>
</dbReference>
<keyword evidence="3" id="KW-1185">Reference proteome</keyword>
<proteinExistence type="predicted"/>
<evidence type="ECO:0000313" key="2">
    <source>
        <dbReference type="EMBL" id="PSB25363.1"/>
    </source>
</evidence>
<evidence type="ECO:0000259" key="1">
    <source>
        <dbReference type="Pfam" id="PF13443"/>
    </source>
</evidence>
<accession>A0A2T1DXY1</accession>
<dbReference type="Proteomes" id="UP000239576">
    <property type="component" value="Unassembled WGS sequence"/>
</dbReference>
<sequence length="69" mass="8064">MGAKNRIMELLNRQGTTRYRFWKDTGLSRATAYRLCDDPTYIPTGDVIEKVCRAYGWQPGDFIIYEPDE</sequence>
<name>A0A2T1DXY1_9CYAN</name>
<reference evidence="2 3" key="2">
    <citation type="submission" date="2018-03" db="EMBL/GenBank/DDBJ databases">
        <title>The ancient ancestry and fast evolution of plastids.</title>
        <authorList>
            <person name="Moore K.R."/>
            <person name="Magnabosco C."/>
            <person name="Momper L."/>
            <person name="Gold D.A."/>
            <person name="Bosak T."/>
            <person name="Fournier G.P."/>
        </authorList>
    </citation>
    <scope>NUCLEOTIDE SEQUENCE [LARGE SCALE GENOMIC DNA]</scope>
    <source>
        <strain evidence="2 3">ULC18</strain>
    </source>
</reference>
<dbReference type="EMBL" id="PVWK01000126">
    <property type="protein sequence ID" value="PSB25363.1"/>
    <property type="molecule type" value="Genomic_DNA"/>
</dbReference>
<reference evidence="3" key="1">
    <citation type="submission" date="2018-02" db="EMBL/GenBank/DDBJ databases">
        <authorList>
            <person name="Moore K."/>
            <person name="Momper L."/>
        </authorList>
    </citation>
    <scope>NUCLEOTIDE SEQUENCE [LARGE SCALE GENOMIC DNA]</scope>
    <source>
        <strain evidence="3">ULC18</strain>
    </source>
</reference>
<comment type="caution">
    <text evidence="2">The sequence shown here is derived from an EMBL/GenBank/DDBJ whole genome shotgun (WGS) entry which is preliminary data.</text>
</comment>
<gene>
    <name evidence="2" type="ORF">C7B82_23835</name>
</gene>